<dbReference type="EnsemblMetazoa" id="ASIC019305-RA">
    <property type="protein sequence ID" value="ASIC019305-PA"/>
    <property type="gene ID" value="ASIC019305"/>
</dbReference>
<dbReference type="VEuPathDB" id="VectorBase:ASIC019305"/>
<organism evidence="1">
    <name type="scientific">Anopheles sinensis</name>
    <name type="common">Mosquito</name>
    <dbReference type="NCBI Taxonomy" id="74873"/>
    <lineage>
        <taxon>Eukaryota</taxon>
        <taxon>Metazoa</taxon>
        <taxon>Ecdysozoa</taxon>
        <taxon>Arthropoda</taxon>
        <taxon>Hexapoda</taxon>
        <taxon>Insecta</taxon>
        <taxon>Pterygota</taxon>
        <taxon>Neoptera</taxon>
        <taxon>Endopterygota</taxon>
        <taxon>Diptera</taxon>
        <taxon>Nematocera</taxon>
        <taxon>Culicoidea</taxon>
        <taxon>Culicidae</taxon>
        <taxon>Anophelinae</taxon>
        <taxon>Anopheles</taxon>
    </lineage>
</organism>
<evidence type="ECO:0000313" key="1">
    <source>
        <dbReference type="EMBL" id="KFB51146.1"/>
    </source>
</evidence>
<accession>A0A084WLQ2</accession>
<reference evidence="1 3" key="1">
    <citation type="journal article" date="2014" name="BMC Genomics">
        <title>Genome sequence of Anopheles sinensis provides insight into genetics basis of mosquito competence for malaria parasites.</title>
        <authorList>
            <person name="Zhou D."/>
            <person name="Zhang D."/>
            <person name="Ding G."/>
            <person name="Shi L."/>
            <person name="Hou Q."/>
            <person name="Ye Y."/>
            <person name="Xu Y."/>
            <person name="Zhou H."/>
            <person name="Xiong C."/>
            <person name="Li S."/>
            <person name="Yu J."/>
            <person name="Hong S."/>
            <person name="Yu X."/>
            <person name="Zou P."/>
            <person name="Chen C."/>
            <person name="Chang X."/>
            <person name="Wang W."/>
            <person name="Lv Y."/>
            <person name="Sun Y."/>
            <person name="Ma L."/>
            <person name="Shen B."/>
            <person name="Zhu C."/>
        </authorList>
    </citation>
    <scope>NUCLEOTIDE SEQUENCE [LARGE SCALE GENOMIC DNA]</scope>
</reference>
<sequence length="75" mass="8066">MHLADLRGQLSSGVNIPTLLPVGGLILHPSLELAMMQTTKSLRAPICIAIDMLIIVFGDVDVEGGVLYFRCLEGM</sequence>
<evidence type="ECO:0000313" key="2">
    <source>
        <dbReference type="EnsemblMetazoa" id="ASIC019305-PA"/>
    </source>
</evidence>
<gene>
    <name evidence="1" type="ORF">ZHAS_00019305</name>
</gene>
<dbReference type="AlphaFoldDB" id="A0A084WLQ2"/>
<proteinExistence type="predicted"/>
<dbReference type="Proteomes" id="UP000030765">
    <property type="component" value="Unassembled WGS sequence"/>
</dbReference>
<reference evidence="2" key="2">
    <citation type="submission" date="2020-05" db="UniProtKB">
        <authorList>
            <consortium name="EnsemblMetazoa"/>
        </authorList>
    </citation>
    <scope>IDENTIFICATION</scope>
</reference>
<evidence type="ECO:0000313" key="3">
    <source>
        <dbReference type="Proteomes" id="UP000030765"/>
    </source>
</evidence>
<protein>
    <submittedName>
        <fullName evidence="1 2">Uncharacterized protein</fullName>
    </submittedName>
</protein>
<dbReference type="EMBL" id="KE525351">
    <property type="protein sequence ID" value="KFB51146.1"/>
    <property type="molecule type" value="Genomic_DNA"/>
</dbReference>
<keyword evidence="3" id="KW-1185">Reference proteome</keyword>
<name>A0A084WLQ2_ANOSI</name>
<dbReference type="EMBL" id="ATLV01024268">
    <property type="status" value="NOT_ANNOTATED_CDS"/>
    <property type="molecule type" value="Genomic_DNA"/>
</dbReference>